<keyword evidence="3" id="KW-1185">Reference proteome</keyword>
<organism evidence="2 3">
    <name type="scientific">Corynebacterium aquatimens</name>
    <dbReference type="NCBI Taxonomy" id="1190508"/>
    <lineage>
        <taxon>Bacteria</taxon>
        <taxon>Bacillati</taxon>
        <taxon>Actinomycetota</taxon>
        <taxon>Actinomycetes</taxon>
        <taxon>Mycobacteriales</taxon>
        <taxon>Corynebacteriaceae</taxon>
        <taxon>Corynebacterium</taxon>
    </lineage>
</organism>
<protein>
    <submittedName>
        <fullName evidence="2">Uncharacterized protein</fullName>
    </submittedName>
</protein>
<reference evidence="2" key="1">
    <citation type="submission" date="2020-11" db="EMBL/GenBank/DDBJ databases">
        <title>Sequencing the genomes of 1000 actinobacteria strains.</title>
        <authorList>
            <person name="Klenk H.-P."/>
        </authorList>
    </citation>
    <scope>NUCLEOTIDE SEQUENCE</scope>
    <source>
        <strain evidence="2">DSM 45632</strain>
    </source>
</reference>
<dbReference type="Proteomes" id="UP000658613">
    <property type="component" value="Unassembled WGS sequence"/>
</dbReference>
<evidence type="ECO:0000313" key="3">
    <source>
        <dbReference type="Proteomes" id="UP000658613"/>
    </source>
</evidence>
<dbReference type="AlphaFoldDB" id="A0A931GVC5"/>
<proteinExistence type="predicted"/>
<accession>A0A931GVC5</accession>
<comment type="caution">
    <text evidence="2">The sequence shown here is derived from an EMBL/GenBank/DDBJ whole genome shotgun (WGS) entry which is preliminary data.</text>
</comment>
<dbReference type="EMBL" id="JADOUE010000001">
    <property type="protein sequence ID" value="MBG6121081.1"/>
    <property type="molecule type" value="Genomic_DNA"/>
</dbReference>
<feature type="region of interest" description="Disordered" evidence="1">
    <location>
        <begin position="1"/>
        <end position="31"/>
    </location>
</feature>
<evidence type="ECO:0000313" key="2">
    <source>
        <dbReference type="EMBL" id="MBG6121081.1"/>
    </source>
</evidence>
<gene>
    <name evidence="2" type="ORF">IW254_000050</name>
</gene>
<name>A0A931GVC5_9CORY</name>
<sequence>MALPTHRSECSSSPSASAKEPEPPEGLSFDD</sequence>
<evidence type="ECO:0000256" key="1">
    <source>
        <dbReference type="SAM" id="MobiDB-lite"/>
    </source>
</evidence>